<keyword evidence="1" id="KW-0812">Transmembrane</keyword>
<evidence type="ECO:0000256" key="2">
    <source>
        <dbReference type="SAM" id="SignalP"/>
    </source>
</evidence>
<reference evidence="4" key="1">
    <citation type="submission" date="2020-07" db="EMBL/GenBank/DDBJ databases">
        <title>Huge and variable diversity of episymbiotic CPR bacteria and DPANN archaea in groundwater ecosystems.</title>
        <authorList>
            <person name="He C.Y."/>
            <person name="Keren R."/>
            <person name="Whittaker M."/>
            <person name="Farag I.F."/>
            <person name="Doudna J."/>
            <person name="Cate J.H.D."/>
            <person name="Banfield J.F."/>
        </authorList>
    </citation>
    <scope>NUCLEOTIDE SEQUENCE</scope>
    <source>
        <strain evidence="4">NC_groundwater_717_Ag_S-0.2um_59_8</strain>
    </source>
</reference>
<keyword evidence="1" id="KW-1133">Transmembrane helix</keyword>
<dbReference type="Proteomes" id="UP000741360">
    <property type="component" value="Unassembled WGS sequence"/>
</dbReference>
<evidence type="ECO:0000313" key="5">
    <source>
        <dbReference type="Proteomes" id="UP000741360"/>
    </source>
</evidence>
<evidence type="ECO:0000259" key="3">
    <source>
        <dbReference type="Pfam" id="PF07331"/>
    </source>
</evidence>
<proteinExistence type="predicted"/>
<dbReference type="Pfam" id="PF07331">
    <property type="entry name" value="TctB"/>
    <property type="match status" value="1"/>
</dbReference>
<protein>
    <submittedName>
        <fullName evidence="4">Tripartite tricarboxylate transporter TctB family protein</fullName>
    </submittedName>
</protein>
<dbReference type="EMBL" id="JACPSX010000006">
    <property type="protein sequence ID" value="MBI3013526.1"/>
    <property type="molecule type" value="Genomic_DNA"/>
</dbReference>
<evidence type="ECO:0000256" key="1">
    <source>
        <dbReference type="SAM" id="Phobius"/>
    </source>
</evidence>
<feature type="domain" description="DUF1468" evidence="3">
    <location>
        <begin position="10"/>
        <end position="138"/>
    </location>
</feature>
<accession>A0A932M011</accession>
<feature type="signal peptide" evidence="2">
    <location>
        <begin position="1"/>
        <end position="21"/>
    </location>
</feature>
<feature type="transmembrane region" description="Helical" evidence="1">
    <location>
        <begin position="73"/>
        <end position="106"/>
    </location>
</feature>
<comment type="caution">
    <text evidence="4">The sequence shown here is derived from an EMBL/GenBank/DDBJ whole genome shotgun (WGS) entry which is preliminary data.</text>
</comment>
<feature type="chain" id="PRO_5037725930" evidence="2">
    <location>
        <begin position="22"/>
        <end position="149"/>
    </location>
</feature>
<gene>
    <name evidence="4" type="ORF">HYY65_00345</name>
</gene>
<dbReference type="AlphaFoldDB" id="A0A932M011"/>
<name>A0A932M011_UNCTE</name>
<feature type="transmembrane region" description="Helical" evidence="1">
    <location>
        <begin position="112"/>
        <end position="130"/>
    </location>
</feature>
<keyword evidence="2" id="KW-0732">Signal</keyword>
<sequence length="149" mass="16510">MKAEILFLCVLAALGSVAVFAASSFSPAGRRFPWLVTFILLGLVLLQAIRTARRATPQEPRLSRESLREFLRSHGAIFSWSAAGFFLVYLFGFIVGVFLLILGYQVQQRQKWPAALAYAAGMGLATYFGFQVGLQMHLYQGLVTKLLGF</sequence>
<organism evidence="4 5">
    <name type="scientific">Tectimicrobiota bacterium</name>
    <dbReference type="NCBI Taxonomy" id="2528274"/>
    <lineage>
        <taxon>Bacteria</taxon>
        <taxon>Pseudomonadati</taxon>
        <taxon>Nitrospinota/Tectimicrobiota group</taxon>
        <taxon>Candidatus Tectimicrobiota</taxon>
    </lineage>
</organism>
<evidence type="ECO:0000313" key="4">
    <source>
        <dbReference type="EMBL" id="MBI3013526.1"/>
    </source>
</evidence>
<dbReference type="InterPro" id="IPR009936">
    <property type="entry name" value="DUF1468"/>
</dbReference>
<keyword evidence="1" id="KW-0472">Membrane</keyword>
<feature type="transmembrane region" description="Helical" evidence="1">
    <location>
        <begin position="31"/>
        <end position="52"/>
    </location>
</feature>